<keyword evidence="3" id="KW-1185">Reference proteome</keyword>
<dbReference type="AlphaFoldDB" id="A0ABD1KTX3"/>
<dbReference type="PANTHER" id="PTHR36981">
    <property type="entry name" value="ZGC:195170"/>
    <property type="match status" value="1"/>
</dbReference>
<evidence type="ECO:0000313" key="2">
    <source>
        <dbReference type="EMBL" id="KAL2102406.1"/>
    </source>
</evidence>
<dbReference type="InterPro" id="IPR046815">
    <property type="entry name" value="P2RX7_C"/>
</dbReference>
<dbReference type="EMBL" id="JBHFQA010000002">
    <property type="protein sequence ID" value="KAL2102406.1"/>
    <property type="molecule type" value="Genomic_DNA"/>
</dbReference>
<organism evidence="2 3">
    <name type="scientific">Coilia grayii</name>
    <name type="common">Gray's grenadier anchovy</name>
    <dbReference type="NCBI Taxonomy" id="363190"/>
    <lineage>
        <taxon>Eukaryota</taxon>
        <taxon>Metazoa</taxon>
        <taxon>Chordata</taxon>
        <taxon>Craniata</taxon>
        <taxon>Vertebrata</taxon>
        <taxon>Euteleostomi</taxon>
        <taxon>Actinopterygii</taxon>
        <taxon>Neopterygii</taxon>
        <taxon>Teleostei</taxon>
        <taxon>Clupei</taxon>
        <taxon>Clupeiformes</taxon>
        <taxon>Clupeoidei</taxon>
        <taxon>Engraulidae</taxon>
        <taxon>Coilinae</taxon>
        <taxon>Coilia</taxon>
    </lineage>
</organism>
<proteinExistence type="predicted"/>
<gene>
    <name evidence="2" type="ORF">ACEWY4_001574</name>
</gene>
<sequence>MADEEERSFQLTRNPVAYAFEPVRRERQVQIKKVGDLDEPLLLLSGVERVGNTAWCSCGNCTAMSTPWESVCCQEAHLGHLIGELRCITQSRTYQMLCCERDVLEVAMLSLREVRAETLDRPINSSLFRLTAYRQFTLWARGHLGRRNRRPIPACVVTTIRTRFPSLHYHGFEYNF</sequence>
<dbReference type="PANTHER" id="PTHR36981:SF1">
    <property type="entry name" value="P2X PURINORECEPTOR 7 INTRACELLULAR DOMAIN-CONTAINING PROTEIN"/>
    <property type="match status" value="1"/>
</dbReference>
<dbReference type="Pfam" id="PF20478">
    <property type="entry name" value="P2RX7_C"/>
    <property type="match status" value="1"/>
</dbReference>
<evidence type="ECO:0000259" key="1">
    <source>
        <dbReference type="Pfam" id="PF20478"/>
    </source>
</evidence>
<evidence type="ECO:0000313" key="3">
    <source>
        <dbReference type="Proteomes" id="UP001591681"/>
    </source>
</evidence>
<accession>A0ABD1KTX3</accession>
<protein>
    <recommendedName>
        <fullName evidence="1">P2X purinoreceptor 7 intracellular domain-containing protein</fullName>
    </recommendedName>
</protein>
<name>A0ABD1KTX3_9TELE</name>
<comment type="caution">
    <text evidence="2">The sequence shown here is derived from an EMBL/GenBank/DDBJ whole genome shotgun (WGS) entry which is preliminary data.</text>
</comment>
<feature type="domain" description="P2X purinoreceptor 7 intracellular" evidence="1">
    <location>
        <begin position="50"/>
        <end position="172"/>
    </location>
</feature>
<reference evidence="2 3" key="1">
    <citation type="submission" date="2024-09" db="EMBL/GenBank/DDBJ databases">
        <title>A chromosome-level genome assembly of Gray's grenadier anchovy, Coilia grayii.</title>
        <authorList>
            <person name="Fu Z."/>
        </authorList>
    </citation>
    <scope>NUCLEOTIDE SEQUENCE [LARGE SCALE GENOMIC DNA]</scope>
    <source>
        <strain evidence="2">G4</strain>
        <tissue evidence="2">Muscle</tissue>
    </source>
</reference>
<dbReference type="Proteomes" id="UP001591681">
    <property type="component" value="Unassembled WGS sequence"/>
</dbReference>